<comment type="pathway">
    <text evidence="1">Cofactor biosynthesis; molybdopterin biosynthesis.</text>
</comment>
<reference evidence="6 7" key="1">
    <citation type="submission" date="2019-02" db="EMBL/GenBank/DDBJ databases">
        <title>Deep-cultivation of Planctomycetes and their phenomic and genomic characterization uncovers novel biology.</title>
        <authorList>
            <person name="Wiegand S."/>
            <person name="Jogler M."/>
            <person name="Boedeker C."/>
            <person name="Pinto D."/>
            <person name="Vollmers J."/>
            <person name="Rivas-Marin E."/>
            <person name="Kohn T."/>
            <person name="Peeters S.H."/>
            <person name="Heuer A."/>
            <person name="Rast P."/>
            <person name="Oberbeckmann S."/>
            <person name="Bunk B."/>
            <person name="Jeske O."/>
            <person name="Meyerdierks A."/>
            <person name="Storesund J.E."/>
            <person name="Kallscheuer N."/>
            <person name="Luecker S."/>
            <person name="Lage O.M."/>
            <person name="Pohl T."/>
            <person name="Merkel B.J."/>
            <person name="Hornburger P."/>
            <person name="Mueller R.-W."/>
            <person name="Bruemmer F."/>
            <person name="Labrenz M."/>
            <person name="Spormann A.M."/>
            <person name="Op den Camp H."/>
            <person name="Overmann J."/>
            <person name="Amann R."/>
            <person name="Jetten M.S.M."/>
            <person name="Mascher T."/>
            <person name="Medema M.H."/>
            <person name="Devos D.P."/>
            <person name="Kaster A.-K."/>
            <person name="Ovreas L."/>
            <person name="Rohde M."/>
            <person name="Galperin M.Y."/>
            <person name="Jogler C."/>
        </authorList>
    </citation>
    <scope>NUCLEOTIDE SEQUENCE [LARGE SCALE GENOMIC DNA]</scope>
    <source>
        <strain evidence="6 7">Poly30</strain>
    </source>
</reference>
<dbReference type="Gene3D" id="3.30.70.640">
    <property type="entry name" value="Molybdopterin cofactor biosynthesis C (MoaC) domain"/>
    <property type="match status" value="1"/>
</dbReference>
<dbReference type="InterPro" id="IPR002820">
    <property type="entry name" value="Mopterin_CF_biosynth-C_dom"/>
</dbReference>
<dbReference type="GO" id="GO:0061798">
    <property type="term" value="F:GTP 3',8'-cyclase activity"/>
    <property type="evidence" value="ECO:0007669"/>
    <property type="project" value="TreeGrafter"/>
</dbReference>
<gene>
    <name evidence="6" type="primary">moaC</name>
    <name evidence="6" type="ORF">Poly30_22080</name>
</gene>
<evidence type="ECO:0000313" key="7">
    <source>
        <dbReference type="Proteomes" id="UP000320390"/>
    </source>
</evidence>
<keyword evidence="7" id="KW-1185">Reference proteome</keyword>
<dbReference type="InterPro" id="IPR036522">
    <property type="entry name" value="MoaC_sf"/>
</dbReference>
<dbReference type="InterPro" id="IPR050105">
    <property type="entry name" value="MoCo_biosynth_MoaA/MoaC"/>
</dbReference>
<dbReference type="GO" id="GO:0061799">
    <property type="term" value="F:cyclic pyranopterin monophosphate synthase activity"/>
    <property type="evidence" value="ECO:0007669"/>
    <property type="project" value="TreeGrafter"/>
</dbReference>
<dbReference type="PANTHER" id="PTHR22960">
    <property type="entry name" value="MOLYBDOPTERIN COFACTOR SYNTHESIS PROTEIN A"/>
    <property type="match status" value="1"/>
</dbReference>
<dbReference type="Proteomes" id="UP000320390">
    <property type="component" value="Chromosome"/>
</dbReference>
<dbReference type="InterPro" id="IPR023045">
    <property type="entry name" value="MoaC"/>
</dbReference>
<dbReference type="GO" id="GO:0006777">
    <property type="term" value="P:Mo-molybdopterin cofactor biosynthetic process"/>
    <property type="evidence" value="ECO:0007669"/>
    <property type="project" value="UniProtKB-KW"/>
</dbReference>
<organism evidence="6 7">
    <name type="scientific">Saltatorellus ferox</name>
    <dbReference type="NCBI Taxonomy" id="2528018"/>
    <lineage>
        <taxon>Bacteria</taxon>
        <taxon>Pseudomonadati</taxon>
        <taxon>Planctomycetota</taxon>
        <taxon>Planctomycetia</taxon>
        <taxon>Planctomycetia incertae sedis</taxon>
        <taxon>Saltatorellus</taxon>
    </lineage>
</organism>
<keyword evidence="2" id="KW-0501">Molybdenum cofactor biosynthesis</keyword>
<evidence type="ECO:0000313" key="6">
    <source>
        <dbReference type="EMBL" id="QDV06693.1"/>
    </source>
</evidence>
<evidence type="ECO:0000256" key="2">
    <source>
        <dbReference type="ARBA" id="ARBA00023150"/>
    </source>
</evidence>
<dbReference type="SUPFAM" id="SSF55040">
    <property type="entry name" value="Molybdenum cofactor biosynthesis protein C, MoaC"/>
    <property type="match status" value="1"/>
</dbReference>
<dbReference type="EMBL" id="CP036434">
    <property type="protein sequence ID" value="QDV06693.1"/>
    <property type="molecule type" value="Genomic_DNA"/>
</dbReference>
<dbReference type="AlphaFoldDB" id="A0A518ERH1"/>
<feature type="domain" description="Molybdopterin cofactor biosynthesis C (MoaC)" evidence="5">
    <location>
        <begin position="58"/>
        <end position="192"/>
    </location>
</feature>
<dbReference type="NCBIfam" id="NF006870">
    <property type="entry name" value="PRK09364.1"/>
    <property type="match status" value="1"/>
</dbReference>
<feature type="compositionally biased region" description="Basic and acidic residues" evidence="4">
    <location>
        <begin position="9"/>
        <end position="25"/>
    </location>
</feature>
<evidence type="ECO:0000256" key="1">
    <source>
        <dbReference type="ARBA" id="ARBA00005046"/>
    </source>
</evidence>
<proteinExistence type="predicted"/>
<name>A0A518ERH1_9BACT</name>
<dbReference type="PANTHER" id="PTHR22960:SF0">
    <property type="entry name" value="MOLYBDENUM COFACTOR BIOSYNTHESIS PROTEIN 1"/>
    <property type="match status" value="1"/>
</dbReference>
<dbReference type="UniPathway" id="UPA00344"/>
<protein>
    <submittedName>
        <fullName evidence="6">Cyclic pyranopterin monophosphate synthase accessory protein</fullName>
    </submittedName>
</protein>
<evidence type="ECO:0000256" key="3">
    <source>
        <dbReference type="ARBA" id="ARBA00055087"/>
    </source>
</evidence>
<feature type="region of interest" description="Disordered" evidence="4">
    <location>
        <begin position="1"/>
        <end position="39"/>
    </location>
</feature>
<comment type="function">
    <text evidence="3">Catalyzes the conversion of (8S)-3',8-cyclo-7,8-dihydroguanosine 5'-triphosphate to cyclic pyranopterin monophosphate (cPMP).</text>
</comment>
<accession>A0A518ERH1</accession>
<evidence type="ECO:0000259" key="5">
    <source>
        <dbReference type="Pfam" id="PF01967"/>
    </source>
</evidence>
<evidence type="ECO:0000256" key="4">
    <source>
        <dbReference type="SAM" id="MobiDB-lite"/>
    </source>
</evidence>
<dbReference type="Pfam" id="PF01967">
    <property type="entry name" value="MoaC"/>
    <property type="match status" value="1"/>
</dbReference>
<sequence length="200" mass="20929">MGRGFTLTKIERPDGPRMSSAKDLEDVPVDPCDSGDGAAEESLSHVRVDGEGRSHSVMVDVGGKPVTGRTAQARALVDFPPGLLAGILESGGPKGPIEEVARVAGILAAKRTGDLIPMCHPVGLDVVEIDFARIGPDRLEIRCKTACSGRTGVEMEAMTGASIAALTVYDMTKALAKGIRVVAVELLEKTGGKHGSWSRE</sequence>
<dbReference type="NCBIfam" id="TIGR00581">
    <property type="entry name" value="moaC"/>
    <property type="match status" value="1"/>
</dbReference>